<dbReference type="InterPro" id="IPR041222">
    <property type="entry name" value="PriA_3primeBD"/>
</dbReference>
<dbReference type="AlphaFoldDB" id="A0A4Q7UYK5"/>
<feature type="binding site" evidence="8">
    <location>
        <position position="423"/>
    </location>
    <ligand>
        <name>Zn(2+)</name>
        <dbReference type="ChEBI" id="CHEBI:29105"/>
        <label>1</label>
    </ligand>
</feature>
<keyword evidence="4 8" id="KW-0547">Nucleotide-binding</keyword>
<dbReference type="GO" id="GO:0006269">
    <property type="term" value="P:DNA replication, synthesis of primer"/>
    <property type="evidence" value="ECO:0007669"/>
    <property type="project" value="UniProtKB-KW"/>
</dbReference>
<dbReference type="InterPro" id="IPR027417">
    <property type="entry name" value="P-loop_NTPase"/>
</dbReference>
<feature type="region of interest" description="Disordered" evidence="9">
    <location>
        <begin position="154"/>
        <end position="175"/>
    </location>
</feature>
<evidence type="ECO:0000256" key="4">
    <source>
        <dbReference type="ARBA" id="ARBA00022741"/>
    </source>
</evidence>
<evidence type="ECO:0000313" key="11">
    <source>
        <dbReference type="EMBL" id="RZT86204.1"/>
    </source>
</evidence>
<evidence type="ECO:0000256" key="9">
    <source>
        <dbReference type="SAM" id="MobiDB-lite"/>
    </source>
</evidence>
<protein>
    <recommendedName>
        <fullName evidence="8">Probable replication restart protein PriA</fullName>
    </recommendedName>
    <alternativeName>
        <fullName evidence="8">Putative ATP-dependent DNA helicase PriA</fullName>
    </alternativeName>
</protein>
<dbReference type="PANTHER" id="PTHR30580">
    <property type="entry name" value="PRIMOSOMAL PROTEIN N"/>
    <property type="match status" value="1"/>
</dbReference>
<dbReference type="GO" id="GO:0005524">
    <property type="term" value="F:ATP binding"/>
    <property type="evidence" value="ECO:0007669"/>
    <property type="project" value="UniProtKB-UniRule"/>
</dbReference>
<feature type="binding site" evidence="8">
    <location>
        <position position="432"/>
    </location>
    <ligand>
        <name>Zn(2+)</name>
        <dbReference type="ChEBI" id="CHEBI:29105"/>
        <label>2</label>
    </ligand>
</feature>
<feature type="binding site" evidence="8">
    <location>
        <position position="462"/>
    </location>
    <ligand>
        <name>Zn(2+)</name>
        <dbReference type="ChEBI" id="CHEBI:29105"/>
        <label>2</label>
    </ligand>
</feature>
<feature type="compositionally biased region" description="Basic and acidic residues" evidence="9">
    <location>
        <begin position="709"/>
        <end position="724"/>
    </location>
</feature>
<proteinExistence type="inferred from homology"/>
<dbReference type="Gene3D" id="3.40.1440.60">
    <property type="entry name" value="PriA, 3(prime) DNA-binding domain"/>
    <property type="match status" value="1"/>
</dbReference>
<dbReference type="GO" id="GO:0043138">
    <property type="term" value="F:3'-5' DNA helicase activity"/>
    <property type="evidence" value="ECO:0007669"/>
    <property type="project" value="TreeGrafter"/>
</dbReference>
<evidence type="ECO:0000256" key="1">
    <source>
        <dbReference type="ARBA" id="ARBA00022515"/>
    </source>
</evidence>
<sequence length="724" mass="75133">MSTITTSPAPGPCPLPRAGSGPSGRPRGVSTPPASRTRGEWRPAAALPVARVAVDVGLAHLDRPFDYRVPAHLDDQAVPGVRVRVRFAGRLVDGYLLARAEESAHTGKLAWIDKVVSAEPVLTAEVEQLCRAVADRYAGVLADVLRMAVPPRHARVEAEKPRERTPGPDELTPDRAGWAAYPRGESFLDALAGGRAAHAVWQALPGEDWAARLAEAAAQTAAAGRGALLVVPDQRDVERLLAACSALVGDDGVVALSADLGPAERYRRWLSVRRGAVRVVIGTRSAAFAPLSDLGLLAVWDDGDDSHTEPRAPYPHVRDVLVLRAHRAGAALLVGGFARTAESQVLVDSRWASPIAADRAIVRERAPRITAIGETDTQLARDPTARAARVPAVAFEAARAALGAGRPVLVQVPRAGYLPWLACASCRETARCRHCAGPLGLPRPGAGGAPDGAAGLPHCRWCGRAEPAYRCGGCGSRRLRAGVVGAGRTSEELGRAFPGVSVRSSGGGAPVLSTVAAEPSLVVATPGAEPAVEGGYGAALLLDGWAMLSRPDLKVAEETLRRWFAAAAAVVPHGDGGRVVVVADSSLPTVQALVRWDPAGHAEAELAARAEVGFPPAVRMAAVEGPPGAVAEVVDAVLAADRAPSGVELLGPVEIDPPERPSGPSSGPSSGHGSDDEIRERALLRVPRASGRELAAALAAAQAGRSARKAAEPVRVRLDPSEIG</sequence>
<feature type="region of interest" description="Disordered" evidence="9">
    <location>
        <begin position="1"/>
        <end position="42"/>
    </location>
</feature>
<reference evidence="11 12" key="1">
    <citation type="submission" date="2019-02" db="EMBL/GenBank/DDBJ databases">
        <title>Sequencing the genomes of 1000 actinobacteria strains.</title>
        <authorList>
            <person name="Klenk H.-P."/>
        </authorList>
    </citation>
    <scope>NUCLEOTIDE SEQUENCE [LARGE SCALE GENOMIC DNA]</scope>
    <source>
        <strain evidence="11 12">DSM 45779</strain>
    </source>
</reference>
<comment type="similarity">
    <text evidence="8">Belongs to the helicase family. PriA subfamily.</text>
</comment>
<evidence type="ECO:0000256" key="8">
    <source>
        <dbReference type="HAMAP-Rule" id="MF_00983"/>
    </source>
</evidence>
<dbReference type="EMBL" id="SHKL01000001">
    <property type="protein sequence ID" value="RZT86204.1"/>
    <property type="molecule type" value="Genomic_DNA"/>
</dbReference>
<dbReference type="GO" id="GO:0006270">
    <property type="term" value="P:DNA replication initiation"/>
    <property type="evidence" value="ECO:0007669"/>
    <property type="project" value="TreeGrafter"/>
</dbReference>
<evidence type="ECO:0000256" key="6">
    <source>
        <dbReference type="ARBA" id="ARBA00022840"/>
    </source>
</evidence>
<feature type="binding site" evidence="8">
    <location>
        <position position="474"/>
    </location>
    <ligand>
        <name>Zn(2+)</name>
        <dbReference type="ChEBI" id="CHEBI:29105"/>
        <label>1</label>
    </ligand>
</feature>
<evidence type="ECO:0000256" key="2">
    <source>
        <dbReference type="ARBA" id="ARBA00022705"/>
    </source>
</evidence>
<dbReference type="PANTHER" id="PTHR30580:SF0">
    <property type="entry name" value="PRIMOSOMAL PROTEIN N"/>
    <property type="match status" value="1"/>
</dbReference>
<feature type="compositionally biased region" description="Low complexity" evidence="9">
    <location>
        <begin position="662"/>
        <end position="672"/>
    </location>
</feature>
<evidence type="ECO:0000313" key="12">
    <source>
        <dbReference type="Proteomes" id="UP000291591"/>
    </source>
</evidence>
<dbReference type="GO" id="GO:0003677">
    <property type="term" value="F:DNA binding"/>
    <property type="evidence" value="ECO:0007669"/>
    <property type="project" value="UniProtKB-UniRule"/>
</dbReference>
<keyword evidence="3 8" id="KW-0479">Metal-binding</keyword>
<keyword evidence="1 8" id="KW-0639">Primosome</keyword>
<feature type="region of interest" description="Disordered" evidence="9">
    <location>
        <begin position="702"/>
        <end position="724"/>
    </location>
</feature>
<evidence type="ECO:0000256" key="7">
    <source>
        <dbReference type="ARBA" id="ARBA00023125"/>
    </source>
</evidence>
<evidence type="ECO:0000256" key="3">
    <source>
        <dbReference type="ARBA" id="ARBA00022723"/>
    </source>
</evidence>
<dbReference type="Gene3D" id="3.40.50.300">
    <property type="entry name" value="P-loop containing nucleotide triphosphate hydrolases"/>
    <property type="match status" value="1"/>
</dbReference>
<gene>
    <name evidence="8" type="primary">priA</name>
    <name evidence="11" type="ORF">EV383_3094</name>
</gene>
<name>A0A4Q7UYK5_PSEST</name>
<keyword evidence="2 8" id="KW-0235">DNA replication</keyword>
<keyword evidence="6 8" id="KW-0067">ATP-binding</keyword>
<accession>A0A4Q7UYK5</accession>
<feature type="domain" description="Primosomal protein N' 3' DNA-binding" evidence="10">
    <location>
        <begin position="51"/>
        <end position="150"/>
    </location>
</feature>
<dbReference type="GO" id="GO:0006310">
    <property type="term" value="P:DNA recombination"/>
    <property type="evidence" value="ECO:0007669"/>
    <property type="project" value="InterPro"/>
</dbReference>
<comment type="caution">
    <text evidence="11">The sequence shown here is derived from an EMBL/GenBank/DDBJ whole genome shotgun (WGS) entry which is preliminary data.</text>
</comment>
<evidence type="ECO:0000256" key="5">
    <source>
        <dbReference type="ARBA" id="ARBA00022833"/>
    </source>
</evidence>
<comment type="function">
    <text evidence="8">Initiates the restart of stalled replication forks, which reloads the replicative helicase on sites other than the origin of replication. Recognizes and binds to abandoned replication forks and remodels them to uncover a helicase loading site. Promotes assembly of the primosome at these replication forks.</text>
</comment>
<feature type="compositionally biased region" description="Low complexity" evidence="9">
    <location>
        <begin position="16"/>
        <end position="33"/>
    </location>
</feature>
<dbReference type="GO" id="GO:1990077">
    <property type="term" value="C:primosome complex"/>
    <property type="evidence" value="ECO:0007669"/>
    <property type="project" value="UniProtKB-UniRule"/>
</dbReference>
<keyword evidence="11" id="KW-0347">Helicase</keyword>
<dbReference type="HAMAP" id="MF_00983">
    <property type="entry name" value="PriA"/>
    <property type="match status" value="1"/>
</dbReference>
<feature type="binding site" evidence="8">
    <location>
        <position position="426"/>
    </location>
    <ligand>
        <name>Zn(2+)</name>
        <dbReference type="ChEBI" id="CHEBI:29105"/>
        <label>1</label>
    </ligand>
</feature>
<dbReference type="InterPro" id="IPR042115">
    <property type="entry name" value="PriA_3primeBD_sf"/>
</dbReference>
<dbReference type="Proteomes" id="UP000291591">
    <property type="component" value="Unassembled WGS sequence"/>
</dbReference>
<organism evidence="11 12">
    <name type="scientific">Pseudonocardia sediminis</name>
    <dbReference type="NCBI Taxonomy" id="1397368"/>
    <lineage>
        <taxon>Bacteria</taxon>
        <taxon>Bacillati</taxon>
        <taxon>Actinomycetota</taxon>
        <taxon>Actinomycetes</taxon>
        <taxon>Pseudonocardiales</taxon>
        <taxon>Pseudonocardiaceae</taxon>
        <taxon>Pseudonocardia</taxon>
    </lineage>
</organism>
<keyword evidence="12" id="KW-1185">Reference proteome</keyword>
<dbReference type="SUPFAM" id="SSF52540">
    <property type="entry name" value="P-loop containing nucleoside triphosphate hydrolases"/>
    <property type="match status" value="1"/>
</dbReference>
<feature type="region of interest" description="Disordered" evidence="9">
    <location>
        <begin position="649"/>
        <end position="681"/>
    </location>
</feature>
<feature type="binding site" evidence="8">
    <location>
        <position position="459"/>
    </location>
    <ligand>
        <name>Zn(2+)</name>
        <dbReference type="ChEBI" id="CHEBI:29105"/>
        <label>2</label>
    </ligand>
</feature>
<dbReference type="Pfam" id="PF17764">
    <property type="entry name" value="PriA_3primeBD"/>
    <property type="match status" value="1"/>
</dbReference>
<dbReference type="GO" id="GO:0006302">
    <property type="term" value="P:double-strand break repair"/>
    <property type="evidence" value="ECO:0007669"/>
    <property type="project" value="InterPro"/>
</dbReference>
<comment type="subunit">
    <text evidence="8">Component of the replication restart primosome.</text>
</comment>
<feature type="compositionally biased region" description="Basic and acidic residues" evidence="9">
    <location>
        <begin position="154"/>
        <end position="167"/>
    </location>
</feature>
<keyword evidence="11" id="KW-0378">Hydrolase</keyword>
<keyword evidence="5 8" id="KW-0862">Zinc</keyword>
<evidence type="ECO:0000259" key="10">
    <source>
        <dbReference type="Pfam" id="PF17764"/>
    </source>
</evidence>
<dbReference type="GO" id="GO:0008270">
    <property type="term" value="F:zinc ion binding"/>
    <property type="evidence" value="ECO:0007669"/>
    <property type="project" value="UniProtKB-UniRule"/>
</dbReference>
<dbReference type="RefSeq" id="WP_165438360.1">
    <property type="nucleotide sequence ID" value="NZ_SHKL01000001.1"/>
</dbReference>
<feature type="binding site" evidence="8">
    <location>
        <position position="435"/>
    </location>
    <ligand>
        <name>Zn(2+)</name>
        <dbReference type="ChEBI" id="CHEBI:29105"/>
        <label>2</label>
    </ligand>
</feature>
<feature type="binding site" evidence="8">
    <location>
        <position position="471"/>
    </location>
    <ligand>
        <name>Zn(2+)</name>
        <dbReference type="ChEBI" id="CHEBI:29105"/>
        <label>1</label>
    </ligand>
</feature>
<comment type="cofactor">
    <cofactor evidence="8">
        <name>Zn(2+)</name>
        <dbReference type="ChEBI" id="CHEBI:29105"/>
    </cofactor>
    <text evidence="8">Binds 2 zinc ions per subunit.</text>
</comment>
<dbReference type="InterPro" id="IPR005259">
    <property type="entry name" value="PriA"/>
</dbReference>
<comment type="caution">
    <text evidence="8">As this protein does not have any detectable helicase domains, it probably does not have helicase activity.</text>
</comment>
<keyword evidence="7 8" id="KW-0238">DNA-binding</keyword>